<accession>A0A4Q7DHK5</accession>
<evidence type="ECO:0000256" key="2">
    <source>
        <dbReference type="ARBA" id="ARBA00022516"/>
    </source>
</evidence>
<keyword evidence="8 10" id="KW-0594">Phospholipid biosynthesis</keyword>
<feature type="transmembrane region" description="Helical" evidence="10">
    <location>
        <begin position="81"/>
        <end position="100"/>
    </location>
</feature>
<evidence type="ECO:0000256" key="6">
    <source>
        <dbReference type="ARBA" id="ARBA00023098"/>
    </source>
</evidence>
<dbReference type="NCBIfam" id="TIGR00023">
    <property type="entry name" value="glycerol-3-phosphate 1-O-acyltransferase PlsY"/>
    <property type="match status" value="1"/>
</dbReference>
<evidence type="ECO:0000256" key="4">
    <source>
        <dbReference type="ARBA" id="ARBA00022692"/>
    </source>
</evidence>
<keyword evidence="11" id="KW-0012">Acyltransferase</keyword>
<evidence type="ECO:0000256" key="8">
    <source>
        <dbReference type="ARBA" id="ARBA00023209"/>
    </source>
</evidence>
<keyword evidence="6 10" id="KW-0443">Lipid metabolism</keyword>
<dbReference type="GO" id="GO:0005886">
    <property type="term" value="C:plasma membrane"/>
    <property type="evidence" value="ECO:0007669"/>
    <property type="project" value="UniProtKB-SubCell"/>
</dbReference>
<evidence type="ECO:0000256" key="1">
    <source>
        <dbReference type="ARBA" id="ARBA00022475"/>
    </source>
</evidence>
<proteinExistence type="inferred from homology"/>
<dbReference type="PANTHER" id="PTHR30309:SF0">
    <property type="entry name" value="GLYCEROL-3-PHOSPHATE ACYLTRANSFERASE-RELATED"/>
    <property type="match status" value="1"/>
</dbReference>
<evidence type="ECO:0000256" key="5">
    <source>
        <dbReference type="ARBA" id="ARBA00022989"/>
    </source>
</evidence>
<comment type="subunit">
    <text evidence="10">Probably interacts with PlsX.</text>
</comment>
<dbReference type="OrthoDB" id="9777124at2"/>
<keyword evidence="9 10" id="KW-1208">Phospholipid metabolism</keyword>
<keyword evidence="5 10" id="KW-1133">Transmembrane helix</keyword>
<dbReference type="UniPathway" id="UPA00085"/>
<comment type="function">
    <text evidence="10">Catalyzes the transfer of an acyl group from acyl-phosphate (acyl-PO(4)) to glycerol-3-phosphate (G3P) to form lysophosphatidic acid (LPA). This enzyme utilizes acyl-phosphate as fatty acyl donor, but not acyl-CoA or acyl-ACP.</text>
</comment>
<dbReference type="GO" id="GO:0008654">
    <property type="term" value="P:phospholipid biosynthetic process"/>
    <property type="evidence" value="ECO:0007669"/>
    <property type="project" value="UniProtKB-UniRule"/>
</dbReference>
<comment type="pathway">
    <text evidence="10">Lipid metabolism; phospholipid metabolism.</text>
</comment>
<feature type="transmembrane region" description="Helical" evidence="10">
    <location>
        <begin position="54"/>
        <end position="74"/>
    </location>
</feature>
<keyword evidence="1 10" id="KW-1003">Cell membrane</keyword>
<feature type="transmembrane region" description="Helical" evidence="10">
    <location>
        <begin position="164"/>
        <end position="181"/>
    </location>
</feature>
<dbReference type="AlphaFoldDB" id="A0A4Q7DHK5"/>
<reference evidence="11 12" key="1">
    <citation type="submission" date="2018-10" db="EMBL/GenBank/DDBJ databases">
        <title>An updated phylogeny of the Alphaproteobacteria reveals that the parasitic Rickettsiales and Holosporales have independent origins.</title>
        <authorList>
            <person name="Munoz-Gomez S.A."/>
            <person name="Hess S."/>
            <person name="Burger G."/>
            <person name="Lang B.F."/>
            <person name="Susko E."/>
            <person name="Slamovits C.H."/>
            <person name="Roger A.J."/>
        </authorList>
    </citation>
    <scope>NUCLEOTIDE SEQUENCE [LARGE SCALE GENOMIC DNA]</scope>
    <source>
        <strain evidence="11">HOLO01</strain>
    </source>
</reference>
<evidence type="ECO:0000313" key="11">
    <source>
        <dbReference type="EMBL" id="RZI46192.1"/>
    </source>
</evidence>
<name>A0A4Q7DHK5_9PROT</name>
<gene>
    <name evidence="10 11" type="primary">plsY</name>
    <name evidence="11" type="ORF">EQU50_04450</name>
</gene>
<feature type="transmembrane region" description="Helical" evidence="10">
    <location>
        <begin position="139"/>
        <end position="158"/>
    </location>
</feature>
<keyword evidence="3 10" id="KW-0808">Transferase</keyword>
<dbReference type="SMART" id="SM01207">
    <property type="entry name" value="G3P_acyltransf"/>
    <property type="match status" value="1"/>
</dbReference>
<protein>
    <recommendedName>
        <fullName evidence="10">Glycerol-3-phosphate acyltransferase</fullName>
    </recommendedName>
    <alternativeName>
        <fullName evidence="10">Acyl-PO4 G3P acyltransferase</fullName>
    </alternativeName>
    <alternativeName>
        <fullName evidence="10">Acyl-phosphate--glycerol-3-phosphate acyltransferase</fullName>
    </alternativeName>
    <alternativeName>
        <fullName evidence="10">G3P acyltransferase</fullName>
        <shortName evidence="10">GPAT</shortName>
        <ecNumber evidence="10">2.3.1.275</ecNumber>
    </alternativeName>
    <alternativeName>
        <fullName evidence="10">Lysophosphatidic acid synthase</fullName>
        <shortName evidence="10">LPA synthase</shortName>
    </alternativeName>
</protein>
<feature type="transmembrane region" description="Helical" evidence="10">
    <location>
        <begin position="7"/>
        <end position="28"/>
    </location>
</feature>
<dbReference type="EC" id="2.3.1.275" evidence="10"/>
<evidence type="ECO:0000256" key="10">
    <source>
        <dbReference type="HAMAP-Rule" id="MF_01043"/>
    </source>
</evidence>
<dbReference type="InterPro" id="IPR003811">
    <property type="entry name" value="G3P_acylTferase_PlsY"/>
</dbReference>
<comment type="catalytic activity">
    <reaction evidence="10">
        <text>an acyl phosphate + sn-glycerol 3-phosphate = a 1-acyl-sn-glycero-3-phosphate + phosphate</text>
        <dbReference type="Rhea" id="RHEA:34075"/>
        <dbReference type="ChEBI" id="CHEBI:43474"/>
        <dbReference type="ChEBI" id="CHEBI:57597"/>
        <dbReference type="ChEBI" id="CHEBI:57970"/>
        <dbReference type="ChEBI" id="CHEBI:59918"/>
        <dbReference type="EC" id="2.3.1.275"/>
    </reaction>
</comment>
<dbReference type="GO" id="GO:0043772">
    <property type="term" value="F:acyl-phosphate glycerol-3-phosphate acyltransferase activity"/>
    <property type="evidence" value="ECO:0007669"/>
    <property type="project" value="UniProtKB-UniRule"/>
</dbReference>
<dbReference type="PANTHER" id="PTHR30309">
    <property type="entry name" value="INNER MEMBRANE PROTEIN YGIH"/>
    <property type="match status" value="1"/>
</dbReference>
<dbReference type="Pfam" id="PF02660">
    <property type="entry name" value="G3P_acyltransf"/>
    <property type="match status" value="1"/>
</dbReference>
<evidence type="ECO:0000256" key="3">
    <source>
        <dbReference type="ARBA" id="ARBA00022679"/>
    </source>
</evidence>
<sequence length="200" mass="21473">MGLQSALWVLAGYGAGSVPFGLIFSHLFSLGDIRSIGSGNIGATNVLRTGNKTAAILTLLTDALKGFLMVWISLKYTHSLFTSYGVGLAAIMGHIWPVWLGFRGGKGVATSLGVYLAWNPFLGIITLILWLGTTKIFRVSSLSALVAIGLSPLVAYGMWGMDFADVPLIVFTGLIAILNFYTHRDNLKRIIAGRESPIKL</sequence>
<keyword evidence="4 10" id="KW-0812">Transmembrane</keyword>
<comment type="subcellular location">
    <subcellularLocation>
        <location evidence="10">Cell membrane</location>
        <topology evidence="10">Multi-pass membrane protein</topology>
    </subcellularLocation>
</comment>
<keyword evidence="12" id="KW-1185">Reference proteome</keyword>
<organism evidence="11 12">
    <name type="scientific">Candidatus Finniella inopinata</name>
    <dbReference type="NCBI Taxonomy" id="1696036"/>
    <lineage>
        <taxon>Bacteria</taxon>
        <taxon>Pseudomonadati</taxon>
        <taxon>Pseudomonadota</taxon>
        <taxon>Alphaproteobacteria</taxon>
        <taxon>Holosporales</taxon>
        <taxon>Candidatus Paracaedibacteraceae</taxon>
        <taxon>Candidatus Finniella</taxon>
    </lineage>
</organism>
<dbReference type="Proteomes" id="UP000293550">
    <property type="component" value="Unassembled WGS sequence"/>
</dbReference>
<comment type="caution">
    <text evidence="11">The sequence shown here is derived from an EMBL/GenBank/DDBJ whole genome shotgun (WGS) entry which is preliminary data.</text>
</comment>
<evidence type="ECO:0000256" key="7">
    <source>
        <dbReference type="ARBA" id="ARBA00023136"/>
    </source>
</evidence>
<dbReference type="HAMAP" id="MF_01043">
    <property type="entry name" value="PlsY"/>
    <property type="match status" value="1"/>
</dbReference>
<keyword evidence="2 10" id="KW-0444">Lipid biosynthesis</keyword>
<dbReference type="EMBL" id="SCFB01000005">
    <property type="protein sequence ID" value="RZI46192.1"/>
    <property type="molecule type" value="Genomic_DNA"/>
</dbReference>
<evidence type="ECO:0000256" key="9">
    <source>
        <dbReference type="ARBA" id="ARBA00023264"/>
    </source>
</evidence>
<feature type="transmembrane region" description="Helical" evidence="10">
    <location>
        <begin position="112"/>
        <end position="132"/>
    </location>
</feature>
<evidence type="ECO:0000313" key="12">
    <source>
        <dbReference type="Proteomes" id="UP000293550"/>
    </source>
</evidence>
<dbReference type="RefSeq" id="WP_130153944.1">
    <property type="nucleotide sequence ID" value="NZ_SCFB01000005.1"/>
</dbReference>
<comment type="similarity">
    <text evidence="10">Belongs to the PlsY family.</text>
</comment>
<keyword evidence="7 10" id="KW-0472">Membrane</keyword>